<dbReference type="InterPro" id="IPR042262">
    <property type="entry name" value="CN_hydtase_beta_C"/>
</dbReference>
<comment type="similarity">
    <text evidence="2 5">Belongs to the nitrile hydratase subunit beta family.</text>
</comment>
<dbReference type="RefSeq" id="WP_188529556.1">
    <property type="nucleotide sequence ID" value="NZ_BMGR01000003.1"/>
</dbReference>
<evidence type="ECO:0000256" key="1">
    <source>
        <dbReference type="ARBA" id="ARBA00004042"/>
    </source>
</evidence>
<dbReference type="NCBIfam" id="TIGR03888">
    <property type="entry name" value="nitrile_beta"/>
    <property type="match status" value="1"/>
</dbReference>
<keyword evidence="9" id="KW-1185">Reference proteome</keyword>
<dbReference type="Gene3D" id="2.30.30.50">
    <property type="match status" value="1"/>
</dbReference>
<dbReference type="PIRSF" id="PIRSF001427">
    <property type="entry name" value="NHase_beta"/>
    <property type="match status" value="1"/>
</dbReference>
<dbReference type="GO" id="GO:0018822">
    <property type="term" value="F:nitrile hydratase activity"/>
    <property type="evidence" value="ECO:0007669"/>
    <property type="project" value="UniProtKB-EC"/>
</dbReference>
<protein>
    <recommendedName>
        <fullName evidence="5">Nitrile hydratase subunit beta</fullName>
        <shortName evidence="5">NHase</shortName>
        <ecNumber evidence="5">4.2.1.84</ecNumber>
    </recommendedName>
</protein>
<evidence type="ECO:0000256" key="5">
    <source>
        <dbReference type="PIRNR" id="PIRNR001427"/>
    </source>
</evidence>
<dbReference type="EMBL" id="BMGR01000003">
    <property type="protein sequence ID" value="GGF94289.1"/>
    <property type="molecule type" value="Genomic_DNA"/>
</dbReference>
<reference evidence="8" key="2">
    <citation type="submission" date="2020-09" db="EMBL/GenBank/DDBJ databases">
        <authorList>
            <person name="Sun Q."/>
            <person name="Zhou Y."/>
        </authorList>
    </citation>
    <scope>NUCLEOTIDE SEQUENCE</scope>
    <source>
        <strain evidence="8">CGMCC 1.12987</strain>
    </source>
</reference>
<comment type="function">
    <text evidence="1 5">NHase catalyzes the hydration of various nitrile compounds to the corresponding amides.</text>
</comment>
<dbReference type="InterPro" id="IPR024690">
    <property type="entry name" value="CN_hydtase_beta_dom_C"/>
</dbReference>
<dbReference type="EC" id="4.2.1.84" evidence="5"/>
<dbReference type="Pfam" id="PF02211">
    <property type="entry name" value="NHase_beta_C"/>
    <property type="match status" value="1"/>
</dbReference>
<reference evidence="8" key="1">
    <citation type="journal article" date="2014" name="Int. J. Syst. Evol. Microbiol.">
        <title>Complete genome sequence of Corynebacterium casei LMG S-19264T (=DSM 44701T), isolated from a smear-ripened cheese.</title>
        <authorList>
            <consortium name="US DOE Joint Genome Institute (JGI-PGF)"/>
            <person name="Walter F."/>
            <person name="Albersmeier A."/>
            <person name="Kalinowski J."/>
            <person name="Ruckert C."/>
        </authorList>
    </citation>
    <scope>NUCLEOTIDE SEQUENCE</scope>
    <source>
        <strain evidence="8">CGMCC 1.12987</strain>
    </source>
</reference>
<proteinExistence type="inferred from homology"/>
<gene>
    <name evidence="8" type="primary">nthB</name>
    <name evidence="8" type="ORF">GCM10010916_09550</name>
</gene>
<dbReference type="GO" id="GO:0046914">
    <property type="term" value="F:transition metal ion binding"/>
    <property type="evidence" value="ECO:0007669"/>
    <property type="project" value="InterPro"/>
</dbReference>
<comment type="catalytic activity">
    <reaction evidence="4 5">
        <text>an aliphatic primary amide = an aliphatic nitrile + H2O</text>
        <dbReference type="Rhea" id="RHEA:12673"/>
        <dbReference type="ChEBI" id="CHEBI:15377"/>
        <dbReference type="ChEBI" id="CHEBI:65285"/>
        <dbReference type="ChEBI" id="CHEBI:80291"/>
        <dbReference type="EC" id="4.2.1.84"/>
    </reaction>
</comment>
<accession>A0A917CPQ9</accession>
<organism evidence="8 9">
    <name type="scientific">Paenibacillus abyssi</name>
    <dbReference type="NCBI Taxonomy" id="1340531"/>
    <lineage>
        <taxon>Bacteria</taxon>
        <taxon>Bacillati</taxon>
        <taxon>Bacillota</taxon>
        <taxon>Bacilli</taxon>
        <taxon>Bacillales</taxon>
        <taxon>Paenibacillaceae</taxon>
        <taxon>Paenibacillus</taxon>
    </lineage>
</organism>
<evidence type="ECO:0000256" key="3">
    <source>
        <dbReference type="ARBA" id="ARBA00023239"/>
    </source>
</evidence>
<comment type="caution">
    <text evidence="8">The sequence shown here is derived from an EMBL/GenBank/DDBJ whole genome shotgun (WGS) entry which is preliminary data.</text>
</comment>
<dbReference type="Proteomes" id="UP000644756">
    <property type="component" value="Unassembled WGS sequence"/>
</dbReference>
<sequence>MNGIHDVGGMDGFGKIVIEENEPLFHEEWERRAFGLLNGALGQGWFNLDEMRHGIERMGPVEYLTSGYYGHWTATLATLLVEKGMVDAEELESRTQAFLVQPDREMPRNENPDLVNHMQMVLKYGASTHREIDVIPKYQIGDRVKTINISPTGHTRLPRYARAKYGVIQAVYGAHVFPDGHAHGKGEGPEYLYSVRIEADELWGSNQSEAVYIDLWESHLEPA</sequence>
<evidence type="ECO:0000313" key="9">
    <source>
        <dbReference type="Proteomes" id="UP000644756"/>
    </source>
</evidence>
<evidence type="ECO:0000259" key="7">
    <source>
        <dbReference type="Pfam" id="PF21006"/>
    </source>
</evidence>
<dbReference type="InterPro" id="IPR008990">
    <property type="entry name" value="Elect_transpt_acc-like_dom_sf"/>
</dbReference>
<dbReference type="Pfam" id="PF21006">
    <property type="entry name" value="NHase_beta_N"/>
    <property type="match status" value="1"/>
</dbReference>
<feature type="domain" description="Nitrile hydratase beta subunit" evidence="6">
    <location>
        <begin position="128"/>
        <end position="222"/>
    </location>
</feature>
<evidence type="ECO:0000256" key="2">
    <source>
        <dbReference type="ARBA" id="ARBA00009098"/>
    </source>
</evidence>
<dbReference type="InterPro" id="IPR049054">
    <property type="entry name" value="CN_hydtase_beta-like_N"/>
</dbReference>
<dbReference type="SUPFAM" id="SSF50090">
    <property type="entry name" value="Electron transport accessory proteins"/>
    <property type="match status" value="1"/>
</dbReference>
<name>A0A917CPQ9_9BACL</name>
<evidence type="ECO:0000256" key="4">
    <source>
        <dbReference type="ARBA" id="ARBA00044877"/>
    </source>
</evidence>
<feature type="domain" description="Nitrile hydratase beta subunit-like N-terminal" evidence="7">
    <location>
        <begin position="1"/>
        <end position="109"/>
    </location>
</feature>
<dbReference type="AlphaFoldDB" id="A0A917CPQ9"/>
<keyword evidence="3 5" id="KW-0456">Lyase</keyword>
<dbReference type="Gene3D" id="1.10.472.20">
    <property type="entry name" value="Nitrile hydratase, beta subunit"/>
    <property type="match status" value="1"/>
</dbReference>
<dbReference type="InterPro" id="IPR003168">
    <property type="entry name" value="Nitrile_hydratase_bsu"/>
</dbReference>
<evidence type="ECO:0000313" key="8">
    <source>
        <dbReference type="EMBL" id="GGF94289.1"/>
    </source>
</evidence>
<evidence type="ECO:0000259" key="6">
    <source>
        <dbReference type="Pfam" id="PF02211"/>
    </source>
</evidence>